<name>A0ABU6HD25_9RHOB</name>
<dbReference type="CDD" id="cd03679">
    <property type="entry name" value="MM_CoA_mutase_alpha_like"/>
    <property type="match status" value="1"/>
</dbReference>
<comment type="similarity">
    <text evidence="2">Belongs to the methylmalonyl-CoA mutase family.</text>
</comment>
<organism evidence="9 10">
    <name type="scientific">Mesobacterium hydrothermale</name>
    <dbReference type="NCBI Taxonomy" id="3111907"/>
    <lineage>
        <taxon>Bacteria</taxon>
        <taxon>Pseudomonadati</taxon>
        <taxon>Pseudomonadota</taxon>
        <taxon>Alphaproteobacteria</taxon>
        <taxon>Rhodobacterales</taxon>
        <taxon>Roseobacteraceae</taxon>
        <taxon>Mesobacterium</taxon>
    </lineage>
</organism>
<dbReference type="InterPro" id="IPR036724">
    <property type="entry name" value="Cobalamin-bd_sf"/>
</dbReference>
<sequence length="709" mass="77221">MTSKTEQWKALAEKELRGRPVEDLTWNTLEGIPVKPLYTEEDLDGLPHLGNVPGMEPFTRGVKATMYAGRPWTIRQYAGFSTAEESNAFYRKALDAGQQGVSVAFDLATHRGYDSDHPRVVGDVGKAGVAIDSVEDMKILFDGIPLDKVSVSMTMNGAVIPILANFIVVGEEQGHDRSILSGTIQNDILKEFMVRNTYIYPPEPSMRIISDIIEYTSNEMPKFNSISISGYHMQEAGASLVQELAYTLADGKEYVKTAQAAGMDVDKFAGRLSFFFAIGKNFFMEVAKLRAARLLWARIMTDLGAKNPRSKMLRTHCQTSGVSLTEQDPYNNVIRTAYEAMSAVLGGTQSLHTNALDEAIALPTEFSARIARNTQLILQEETGVTKVVDPLAGSYYVEKLTHDLAEAAWKLIEEVDEMGGMTKAVASGMPKLRIEETAARRQADIDRGDDVIVGVNKYRLAKEAEIDILDIDNAKVREAQVARLEKIRATRDEAACTAALTELERRAGEGGNLLEAAVEAARARASVGEISMAMEKVFGRHRAEVKTLAGVYGAAYEGDEGFAAIQKSVEDFAEAEGRRPRMLVVKMGQDGHDRGAKVIATAFADIGFDVDVGPLFQTPQEAAQDAVDNDVHVIGISSQAAGHKTLAPQLVQALKDKGAGDILVICGGVIPHQDYQYLYDAGVKAIFGPGTNIPEAAQDILRLIRDARG</sequence>
<keyword evidence="10" id="KW-1185">Reference proteome</keyword>
<evidence type="ECO:0000256" key="6">
    <source>
        <dbReference type="ARBA" id="ARBA00023235"/>
    </source>
</evidence>
<dbReference type="Gene3D" id="3.40.50.280">
    <property type="entry name" value="Cobalamin-binding domain"/>
    <property type="match status" value="1"/>
</dbReference>
<dbReference type="Proteomes" id="UP001348149">
    <property type="component" value="Unassembled WGS sequence"/>
</dbReference>
<dbReference type="PANTHER" id="PTHR48101">
    <property type="entry name" value="METHYLMALONYL-COA MUTASE, MITOCHONDRIAL-RELATED"/>
    <property type="match status" value="1"/>
</dbReference>
<dbReference type="NCBIfam" id="TIGR00641">
    <property type="entry name" value="acid_CoA_mut_N"/>
    <property type="match status" value="1"/>
</dbReference>
<dbReference type="Pfam" id="PF02310">
    <property type="entry name" value="B12-binding"/>
    <property type="match status" value="1"/>
</dbReference>
<evidence type="ECO:0000259" key="8">
    <source>
        <dbReference type="PROSITE" id="PS51332"/>
    </source>
</evidence>
<dbReference type="NCBIfam" id="NF006944">
    <property type="entry name" value="PRK09426.1"/>
    <property type="match status" value="1"/>
</dbReference>
<evidence type="ECO:0000313" key="10">
    <source>
        <dbReference type="Proteomes" id="UP001348149"/>
    </source>
</evidence>
<dbReference type="InterPro" id="IPR006158">
    <property type="entry name" value="Cobalamin-bd"/>
</dbReference>
<dbReference type="GO" id="GO:0004494">
    <property type="term" value="F:methylmalonyl-CoA mutase activity"/>
    <property type="evidence" value="ECO:0007669"/>
    <property type="project" value="UniProtKB-EC"/>
</dbReference>
<dbReference type="SUPFAM" id="SSF51703">
    <property type="entry name" value="Cobalamin (vitamin B12)-dependent enzymes"/>
    <property type="match status" value="1"/>
</dbReference>
<dbReference type="SUPFAM" id="SSF52242">
    <property type="entry name" value="Cobalamin (vitamin B12)-binding domain"/>
    <property type="match status" value="1"/>
</dbReference>
<keyword evidence="6 9" id="KW-0413">Isomerase</keyword>
<dbReference type="NCBIfam" id="TIGR00640">
    <property type="entry name" value="acid_CoA_mut_C"/>
    <property type="match status" value="1"/>
</dbReference>
<feature type="domain" description="B12-binding" evidence="8">
    <location>
        <begin position="579"/>
        <end position="709"/>
    </location>
</feature>
<keyword evidence="7" id="KW-0170">Cobalt</keyword>
<evidence type="ECO:0000256" key="5">
    <source>
        <dbReference type="ARBA" id="ARBA00022723"/>
    </source>
</evidence>
<reference evidence="9 10" key="1">
    <citation type="submission" date="2024-01" db="EMBL/GenBank/DDBJ databases">
        <title>Mesobacterium rodlantinim sp. nov., isolated from shallow sea hydrothermal systems off Kueishantao Island.</title>
        <authorList>
            <person name="Su Z."/>
            <person name="Tang K."/>
        </authorList>
    </citation>
    <scope>NUCLEOTIDE SEQUENCE [LARGE SCALE GENOMIC DNA]</scope>
    <source>
        <strain evidence="9 10">TK19101</strain>
    </source>
</reference>
<dbReference type="PROSITE" id="PS00544">
    <property type="entry name" value="METMALONYL_COA_MUTASE"/>
    <property type="match status" value="1"/>
</dbReference>
<gene>
    <name evidence="9" type="primary">scpA</name>
    <name evidence="9" type="ORF">VK792_03590</name>
</gene>
<dbReference type="PANTHER" id="PTHR48101:SF4">
    <property type="entry name" value="METHYLMALONYL-COA MUTASE, MITOCHONDRIAL"/>
    <property type="match status" value="1"/>
</dbReference>
<evidence type="ECO:0000313" key="9">
    <source>
        <dbReference type="EMBL" id="MEC3860355.1"/>
    </source>
</evidence>
<evidence type="ECO:0000256" key="4">
    <source>
        <dbReference type="ARBA" id="ARBA00022628"/>
    </source>
</evidence>
<comment type="caution">
    <text evidence="9">The sequence shown here is derived from an EMBL/GenBank/DDBJ whole genome shotgun (WGS) entry which is preliminary data.</text>
</comment>
<proteinExistence type="inferred from homology"/>
<dbReference type="Pfam" id="PF01642">
    <property type="entry name" value="MM_CoA_mutase"/>
    <property type="match status" value="1"/>
</dbReference>
<dbReference type="InterPro" id="IPR006098">
    <property type="entry name" value="MMCoA_mutase_a_cat"/>
</dbReference>
<protein>
    <recommendedName>
        <fullName evidence="3">methylmalonyl-CoA mutase</fullName>
        <ecNumber evidence="3">5.4.99.2</ecNumber>
    </recommendedName>
</protein>
<accession>A0ABU6HD25</accession>
<dbReference type="EMBL" id="JAYLLH010000003">
    <property type="protein sequence ID" value="MEC3860355.1"/>
    <property type="molecule type" value="Genomic_DNA"/>
</dbReference>
<keyword evidence="4" id="KW-0846">Cobalamin</keyword>
<evidence type="ECO:0000256" key="2">
    <source>
        <dbReference type="ARBA" id="ARBA00008465"/>
    </source>
</evidence>
<dbReference type="InterPro" id="IPR006099">
    <property type="entry name" value="MeMalonylCoA_mutase_a/b_cat"/>
</dbReference>
<dbReference type="InterPro" id="IPR006159">
    <property type="entry name" value="Acid_CoA_mut_C"/>
</dbReference>
<keyword evidence="5" id="KW-0479">Metal-binding</keyword>
<evidence type="ECO:0000256" key="7">
    <source>
        <dbReference type="ARBA" id="ARBA00023285"/>
    </source>
</evidence>
<comment type="cofactor">
    <cofactor evidence="1">
        <name>adenosylcob(III)alamin</name>
        <dbReference type="ChEBI" id="CHEBI:18408"/>
    </cofactor>
</comment>
<dbReference type="InterPro" id="IPR058549">
    <property type="entry name" value="MeMalonylCoA_mutase_a/b_site"/>
</dbReference>
<dbReference type="CDD" id="cd02071">
    <property type="entry name" value="MM_CoA_mut_B12_BD"/>
    <property type="match status" value="1"/>
</dbReference>
<dbReference type="PROSITE" id="PS51332">
    <property type="entry name" value="B12_BINDING"/>
    <property type="match status" value="1"/>
</dbReference>
<dbReference type="Gene3D" id="3.20.20.240">
    <property type="entry name" value="Methylmalonyl-CoA mutase"/>
    <property type="match status" value="1"/>
</dbReference>
<dbReference type="RefSeq" id="WP_326295978.1">
    <property type="nucleotide sequence ID" value="NZ_JAYLLH010000003.1"/>
</dbReference>
<dbReference type="EC" id="5.4.99.2" evidence="3"/>
<dbReference type="InterPro" id="IPR016176">
    <property type="entry name" value="Cbl-dep_enz_cat"/>
</dbReference>
<evidence type="ECO:0000256" key="1">
    <source>
        <dbReference type="ARBA" id="ARBA00001922"/>
    </source>
</evidence>
<evidence type="ECO:0000256" key="3">
    <source>
        <dbReference type="ARBA" id="ARBA00012398"/>
    </source>
</evidence>